<evidence type="ECO:0000256" key="1">
    <source>
        <dbReference type="ARBA" id="ARBA00010879"/>
    </source>
</evidence>
<evidence type="ECO:0000256" key="5">
    <source>
        <dbReference type="ARBA" id="ARBA00022722"/>
    </source>
</evidence>
<keyword evidence="7" id="KW-0378">Hydrolase</keyword>
<keyword evidence="11" id="KW-1185">Reference proteome</keyword>
<dbReference type="GO" id="GO:0003964">
    <property type="term" value="F:RNA-directed DNA polymerase activity"/>
    <property type="evidence" value="ECO:0007669"/>
    <property type="project" value="UniProtKB-KW"/>
</dbReference>
<dbReference type="InterPro" id="IPR043128">
    <property type="entry name" value="Rev_trsase/Diguanyl_cyclase"/>
</dbReference>
<reference evidence="10 11" key="1">
    <citation type="submission" date="2019-09" db="EMBL/GenBank/DDBJ databases">
        <title>Bird 10,000 Genomes (B10K) Project - Family phase.</title>
        <authorList>
            <person name="Zhang G."/>
        </authorList>
    </citation>
    <scope>NUCLEOTIDE SEQUENCE [LARGE SCALE GENOMIC DNA]</scope>
    <source>
        <strain evidence="10">B10K-DU-001-79</strain>
        <tissue evidence="10">Muscle</tissue>
    </source>
</reference>
<keyword evidence="4" id="KW-0548">Nucleotidyltransferase</keyword>
<feature type="non-terminal residue" evidence="10">
    <location>
        <position position="188"/>
    </location>
</feature>
<accession>A0A7L0Z2S8</accession>
<dbReference type="PROSITE" id="PS50878">
    <property type="entry name" value="RT_POL"/>
    <property type="match status" value="1"/>
</dbReference>
<dbReference type="EC" id="3.1.26.4" evidence="2"/>
<dbReference type="PANTHER" id="PTHR41694">
    <property type="entry name" value="ENDOGENOUS RETROVIRUS GROUP K MEMBER POL PROTEIN"/>
    <property type="match status" value="1"/>
</dbReference>
<dbReference type="EMBL" id="VXBC01011663">
    <property type="protein sequence ID" value="NXM21508.1"/>
    <property type="molecule type" value="Genomic_DNA"/>
</dbReference>
<dbReference type="Gene3D" id="3.30.70.270">
    <property type="match status" value="1"/>
</dbReference>
<dbReference type="Pfam" id="PF00078">
    <property type="entry name" value="RVT_1"/>
    <property type="match status" value="1"/>
</dbReference>
<sequence length="188" mass="21471">HQWPLTEDKLVALQELVQEQLQQVHIEPSTSPWNTPVFVIKKKSGKWRLLQDLLKISAVMESIGMLQPGMPSPTMIPAGWEILVIDLKDCFFKIHLHLDDKPKFAFRGPSVLPQGCHNSPTICQWYVAQALSGVRDQFPDACCIHYMDYILVAAPTQDELLRIRPQLFAVLRAYGWQVAPEKIQQHPP</sequence>
<dbReference type="Gene3D" id="3.10.10.10">
    <property type="entry name" value="HIV Type 1 Reverse Transcriptase, subunit A, domain 1"/>
    <property type="match status" value="1"/>
</dbReference>
<evidence type="ECO:0000256" key="7">
    <source>
        <dbReference type="ARBA" id="ARBA00022801"/>
    </source>
</evidence>
<proteinExistence type="inferred from homology"/>
<evidence type="ECO:0000256" key="2">
    <source>
        <dbReference type="ARBA" id="ARBA00012180"/>
    </source>
</evidence>
<comment type="caution">
    <text evidence="10">The sequence shown here is derived from an EMBL/GenBank/DDBJ whole genome shotgun (WGS) entry which is preliminary data.</text>
</comment>
<dbReference type="InterPro" id="IPR000477">
    <property type="entry name" value="RT_dom"/>
</dbReference>
<comment type="similarity">
    <text evidence="1">Belongs to the beta type-B retroviral polymerase family. HERV class-II K(HML-2) pol subfamily.</text>
</comment>
<feature type="non-terminal residue" evidence="10">
    <location>
        <position position="1"/>
    </location>
</feature>
<evidence type="ECO:0000256" key="8">
    <source>
        <dbReference type="ARBA" id="ARBA00022918"/>
    </source>
</evidence>
<protein>
    <recommendedName>
        <fullName evidence="2">ribonuclease H</fullName>
        <ecNumber evidence="2">3.1.26.4</ecNumber>
    </recommendedName>
</protein>
<keyword evidence="5" id="KW-0540">Nuclease</keyword>
<dbReference type="Proteomes" id="UP000539920">
    <property type="component" value="Unassembled WGS sequence"/>
</dbReference>
<evidence type="ECO:0000313" key="10">
    <source>
        <dbReference type="EMBL" id="NXM21508.1"/>
    </source>
</evidence>
<feature type="domain" description="Reverse transcriptase" evidence="9">
    <location>
        <begin position="21"/>
        <end position="188"/>
    </location>
</feature>
<organism evidence="10 11">
    <name type="scientific">Ploceus nigricollis</name>
    <dbReference type="NCBI Taxonomy" id="441696"/>
    <lineage>
        <taxon>Eukaryota</taxon>
        <taxon>Metazoa</taxon>
        <taxon>Chordata</taxon>
        <taxon>Craniata</taxon>
        <taxon>Vertebrata</taxon>
        <taxon>Euteleostomi</taxon>
        <taxon>Archelosauria</taxon>
        <taxon>Archosauria</taxon>
        <taxon>Dinosauria</taxon>
        <taxon>Saurischia</taxon>
        <taxon>Theropoda</taxon>
        <taxon>Coelurosauria</taxon>
        <taxon>Aves</taxon>
        <taxon>Neognathae</taxon>
        <taxon>Neoaves</taxon>
        <taxon>Telluraves</taxon>
        <taxon>Australaves</taxon>
        <taxon>Passeriformes</taxon>
        <taxon>Passeroidea</taxon>
        <taxon>Ploceidae</taxon>
        <taxon>Ploceinae</taxon>
        <taxon>Ploceus</taxon>
    </lineage>
</organism>
<dbReference type="SUPFAM" id="SSF56672">
    <property type="entry name" value="DNA/RNA polymerases"/>
    <property type="match status" value="1"/>
</dbReference>
<dbReference type="InterPro" id="IPR043502">
    <property type="entry name" value="DNA/RNA_pol_sf"/>
</dbReference>
<keyword evidence="3" id="KW-0808">Transferase</keyword>
<dbReference type="GO" id="GO:0004523">
    <property type="term" value="F:RNA-DNA hybrid ribonuclease activity"/>
    <property type="evidence" value="ECO:0007669"/>
    <property type="project" value="UniProtKB-EC"/>
</dbReference>
<gene>
    <name evidence="10" type="primary">Hervk</name>
    <name evidence="10" type="ORF">PLONIG_R04295</name>
</gene>
<dbReference type="PANTHER" id="PTHR41694:SF3">
    <property type="entry name" value="RNA-DIRECTED DNA POLYMERASE-RELATED"/>
    <property type="match status" value="1"/>
</dbReference>
<evidence type="ECO:0000313" key="11">
    <source>
        <dbReference type="Proteomes" id="UP000539920"/>
    </source>
</evidence>
<evidence type="ECO:0000259" key="9">
    <source>
        <dbReference type="PROSITE" id="PS50878"/>
    </source>
</evidence>
<keyword evidence="6" id="KW-0255">Endonuclease</keyword>
<keyword evidence="8" id="KW-0695">RNA-directed DNA polymerase</keyword>
<evidence type="ECO:0000256" key="4">
    <source>
        <dbReference type="ARBA" id="ARBA00022695"/>
    </source>
</evidence>
<dbReference type="GO" id="GO:0035613">
    <property type="term" value="F:RNA stem-loop binding"/>
    <property type="evidence" value="ECO:0007669"/>
    <property type="project" value="TreeGrafter"/>
</dbReference>
<evidence type="ECO:0000256" key="3">
    <source>
        <dbReference type="ARBA" id="ARBA00022679"/>
    </source>
</evidence>
<dbReference type="AlphaFoldDB" id="A0A7L0Z2S8"/>
<evidence type="ECO:0000256" key="6">
    <source>
        <dbReference type="ARBA" id="ARBA00022759"/>
    </source>
</evidence>
<name>A0A7L0Z2S8_9PASE</name>